<evidence type="ECO:0000313" key="2">
    <source>
        <dbReference type="Proteomes" id="UP000237580"/>
    </source>
</evidence>
<name>A0AB38EJ50_9PSED</name>
<reference evidence="1 2" key="1">
    <citation type="submission" date="2017-11" db="EMBL/GenBank/DDBJ databases">
        <authorList>
            <person name="Blom J."/>
        </authorList>
    </citation>
    <scope>NUCLEOTIDE SEQUENCE [LARGE SCALE GENOMIC DNA]</scope>
    <source>
        <strain evidence="1">NCPPB 2254</strain>
    </source>
</reference>
<dbReference type="Proteomes" id="UP000237580">
    <property type="component" value="Unassembled WGS sequence"/>
</dbReference>
<dbReference type="EMBL" id="ODAM01000094">
    <property type="protein sequence ID" value="SOQ11883.1"/>
    <property type="molecule type" value="Genomic_DNA"/>
</dbReference>
<protein>
    <submittedName>
        <fullName evidence="1">Uncharacterized protein</fullName>
    </submittedName>
</protein>
<gene>
    <name evidence="1" type="ORF">NCPPB2254_03595</name>
</gene>
<comment type="caution">
    <text evidence="1">The sequence shown here is derived from an EMBL/GenBank/DDBJ whole genome shotgun (WGS) entry which is preliminary data.</text>
</comment>
<sequence length="39" mass="4389">MYQRGKVILVIKVPPKTFDSAETTKPDTFGLFYAPNLSD</sequence>
<evidence type="ECO:0000313" key="1">
    <source>
        <dbReference type="EMBL" id="SOQ11883.1"/>
    </source>
</evidence>
<proteinExistence type="predicted"/>
<dbReference type="AlphaFoldDB" id="A0AB38EJ50"/>
<organism evidence="1 2">
    <name type="scientific">Pseudomonas syringae pv. persicae</name>
    <dbReference type="NCBI Taxonomy" id="237306"/>
    <lineage>
        <taxon>Bacteria</taxon>
        <taxon>Pseudomonadati</taxon>
        <taxon>Pseudomonadota</taxon>
        <taxon>Gammaproteobacteria</taxon>
        <taxon>Pseudomonadales</taxon>
        <taxon>Pseudomonadaceae</taxon>
        <taxon>Pseudomonas</taxon>
    </lineage>
</organism>
<accession>A0AB38EJ50</accession>